<dbReference type="GeneID" id="94442289"/>
<dbReference type="AlphaFoldDB" id="A0A2V2FMK3"/>
<organism evidence="2 3">
    <name type="scientific">Dielma fastidiosa</name>
    <dbReference type="NCBI Taxonomy" id="1034346"/>
    <lineage>
        <taxon>Bacteria</taxon>
        <taxon>Bacillati</taxon>
        <taxon>Bacillota</taxon>
        <taxon>Erysipelotrichia</taxon>
        <taxon>Erysipelotrichales</taxon>
        <taxon>Erysipelotrichaceae</taxon>
        <taxon>Dielma</taxon>
    </lineage>
</organism>
<evidence type="ECO:0000256" key="1">
    <source>
        <dbReference type="SAM" id="Phobius"/>
    </source>
</evidence>
<keyword evidence="1" id="KW-0472">Membrane</keyword>
<sequence length="143" mass="15724">MKKSKNLLINTAFTYALLAMAGGVFYREFTKFNAFSGVTALGVVHTHLFLLGMVFFLLAALFQMNVNLLGHKNFKKFYLIYNLGVAIMVIMLIVRGVTQVQGIALSRGFDAAISGIAGIGHILVGIGMILYFLMLKKLTAEKQ</sequence>
<evidence type="ECO:0000313" key="3">
    <source>
        <dbReference type="Proteomes" id="UP000247612"/>
    </source>
</evidence>
<feature type="transmembrane region" description="Helical" evidence="1">
    <location>
        <begin position="109"/>
        <end position="133"/>
    </location>
</feature>
<keyword evidence="3" id="KW-1185">Reference proteome</keyword>
<dbReference type="EMBL" id="QJKH01000001">
    <property type="protein sequence ID" value="PXX81521.1"/>
    <property type="molecule type" value="Genomic_DNA"/>
</dbReference>
<proteinExistence type="predicted"/>
<reference evidence="2 3" key="1">
    <citation type="submission" date="2018-05" db="EMBL/GenBank/DDBJ databases">
        <title>Genomic Encyclopedia of Type Strains, Phase IV (KMG-IV): sequencing the most valuable type-strain genomes for metagenomic binning, comparative biology and taxonomic classification.</title>
        <authorList>
            <person name="Goeker M."/>
        </authorList>
    </citation>
    <scope>NUCLEOTIDE SEQUENCE [LARGE SCALE GENOMIC DNA]</scope>
    <source>
        <strain evidence="2 3">JC118</strain>
    </source>
</reference>
<dbReference type="InterPro" id="IPR021299">
    <property type="entry name" value="DUF2871"/>
</dbReference>
<dbReference type="RefSeq" id="WP_022936437.1">
    <property type="nucleotide sequence ID" value="NZ_CABKRQ010000001.1"/>
</dbReference>
<keyword evidence="1" id="KW-0812">Transmembrane</keyword>
<protein>
    <submittedName>
        <fullName evidence="2">Uncharacterized protein DUF2871</fullName>
    </submittedName>
</protein>
<feature type="transmembrane region" description="Helical" evidence="1">
    <location>
        <begin position="7"/>
        <end position="26"/>
    </location>
</feature>
<dbReference type="Proteomes" id="UP000247612">
    <property type="component" value="Unassembled WGS sequence"/>
</dbReference>
<name>A0A2V2FMK3_9FIRM</name>
<gene>
    <name evidence="2" type="ORF">DES51_101130</name>
</gene>
<dbReference type="STRING" id="1034346.GCA_000313565_00129"/>
<feature type="transmembrane region" description="Helical" evidence="1">
    <location>
        <begin position="78"/>
        <end position="97"/>
    </location>
</feature>
<accession>A0A2V2FMK3</accession>
<keyword evidence="1" id="KW-1133">Transmembrane helix</keyword>
<dbReference type="Pfam" id="PF11070">
    <property type="entry name" value="DUF2871"/>
    <property type="match status" value="1"/>
</dbReference>
<dbReference type="OrthoDB" id="1644899at2"/>
<comment type="caution">
    <text evidence="2">The sequence shown here is derived from an EMBL/GenBank/DDBJ whole genome shotgun (WGS) entry which is preliminary data.</text>
</comment>
<evidence type="ECO:0000313" key="2">
    <source>
        <dbReference type="EMBL" id="PXX81521.1"/>
    </source>
</evidence>
<feature type="transmembrane region" description="Helical" evidence="1">
    <location>
        <begin position="46"/>
        <end position="66"/>
    </location>
</feature>